<sequence length="221" mass="24186">MTRSGHTRQVGFLDKLIHAVRRNSSTADVLRAIHALAERIDSPELAGWADHELFGYAEEDPVPPYRGPFPAEVRLRHRGRSGAMAELPRTAFAEELRQSKLMRLYELTVLEPVEHLEELVRAGDKLVRPWGAVHVDLLNQLIEIGGLTVAPVAAAENRLDHGVVGKIVDAVRNRVLGLALSLEQVAPDAGDKDGPSSVTPAMEEIIARTIGSSDPRRPADL</sequence>
<dbReference type="EMBL" id="QUNO01000013">
    <property type="protein sequence ID" value="REH39256.1"/>
    <property type="molecule type" value="Genomic_DNA"/>
</dbReference>
<dbReference type="InterPro" id="IPR041304">
    <property type="entry name" value="AbiTii"/>
</dbReference>
<organism evidence="2 3">
    <name type="scientific">Kutzneria buriramensis</name>
    <dbReference type="NCBI Taxonomy" id="1045776"/>
    <lineage>
        <taxon>Bacteria</taxon>
        <taxon>Bacillati</taxon>
        <taxon>Actinomycetota</taxon>
        <taxon>Actinomycetes</taxon>
        <taxon>Pseudonocardiales</taxon>
        <taxon>Pseudonocardiaceae</taxon>
        <taxon>Kutzneria</taxon>
    </lineage>
</organism>
<dbReference type="AlphaFoldDB" id="A0A3E0H8U5"/>
<name>A0A3E0H8U5_9PSEU</name>
<proteinExistence type="predicted"/>
<gene>
    <name evidence="2" type="ORF">BCF44_113111</name>
</gene>
<reference evidence="2 3" key="1">
    <citation type="submission" date="2018-08" db="EMBL/GenBank/DDBJ databases">
        <title>Genomic Encyclopedia of Archaeal and Bacterial Type Strains, Phase II (KMG-II): from individual species to whole genera.</title>
        <authorList>
            <person name="Goeker M."/>
        </authorList>
    </citation>
    <scope>NUCLEOTIDE SEQUENCE [LARGE SCALE GENOMIC DNA]</scope>
    <source>
        <strain evidence="2 3">DSM 45791</strain>
    </source>
</reference>
<feature type="domain" description="AbiTii" evidence="1">
    <location>
        <begin position="19"/>
        <end position="198"/>
    </location>
</feature>
<comment type="caution">
    <text evidence="2">The sequence shown here is derived from an EMBL/GenBank/DDBJ whole genome shotgun (WGS) entry which is preliminary data.</text>
</comment>
<accession>A0A3E0H8U5</accession>
<evidence type="ECO:0000313" key="3">
    <source>
        <dbReference type="Proteomes" id="UP000256269"/>
    </source>
</evidence>
<evidence type="ECO:0000259" key="1">
    <source>
        <dbReference type="Pfam" id="PF18864"/>
    </source>
</evidence>
<dbReference type="Proteomes" id="UP000256269">
    <property type="component" value="Unassembled WGS sequence"/>
</dbReference>
<dbReference type="Pfam" id="PF18864">
    <property type="entry name" value="AbiTii"/>
    <property type="match status" value="1"/>
</dbReference>
<keyword evidence="3" id="KW-1185">Reference proteome</keyword>
<protein>
    <recommendedName>
        <fullName evidence="1">AbiTii domain-containing protein</fullName>
    </recommendedName>
</protein>
<evidence type="ECO:0000313" key="2">
    <source>
        <dbReference type="EMBL" id="REH39256.1"/>
    </source>
</evidence>